<sequence length="537" mass="61235">MLILLQWIFFHFAFLFPVAHGQCTETTLEECWRANTIPGYNLAGEGFDVTTLKRKGAYVISMDDFENSVNDTCILCRNPLLGGQRQWLPQAIGGWQVFPKCTMSLSSVLYESSTDLAEALSSSIQNDWSIGLGVKKVSINAVVAGSQSQLSQFAMKKSMQDRFSFVTHEVVCKQYRYHIRGQPTLKPQFVERLRSLPKIYNNQTHTQYDSLINIYGTHYIQQVELGGRVHAVTALRTCEISLDQLSDHEVKECLGMEASMNLFGFFSNSASERCNTIKQNFLSNRNFSARFSDRKMEVIGGDISLHTDLFFSNSKTQKSFRSWVSNLSSLPDIISYSLVPLHELIPDTEPTRKHLQRAITDYILKRAVAKQCLHCPPGGQFRQNTRCKCECQPTSQSTSSCCSRRRGLSSLSVTIHLSKDLQGDLTSAPDCYVKVFIGAKMRRTRTIMNQNNPKWNETLDFGDLMLTPELQLRVEVWDKDIIWDDLLGSCWRSIIATAKDRKERCYFRHGYLYFSFKATCSHQLSGPYCRDYTPARN</sequence>
<evidence type="ECO:0000313" key="13">
    <source>
        <dbReference type="RefSeq" id="XP_033799963.1"/>
    </source>
</evidence>
<evidence type="ECO:0000313" key="12">
    <source>
        <dbReference type="Proteomes" id="UP000515159"/>
    </source>
</evidence>
<evidence type="ECO:0000256" key="9">
    <source>
        <dbReference type="SAM" id="SignalP"/>
    </source>
</evidence>
<protein>
    <submittedName>
        <fullName evidence="13">Perforin-1-like</fullName>
    </submittedName>
</protein>
<evidence type="ECO:0000256" key="5">
    <source>
        <dbReference type="ARBA" id="ARBA00022729"/>
    </source>
</evidence>
<keyword evidence="5 9" id="KW-0732">Signal</keyword>
<dbReference type="InterPro" id="IPR035892">
    <property type="entry name" value="C2_domain_sf"/>
</dbReference>
<feature type="signal peptide" evidence="9">
    <location>
        <begin position="1"/>
        <end position="21"/>
    </location>
</feature>
<dbReference type="InParanoid" id="A0A6P8RCW0"/>
<dbReference type="Pfam" id="PF01823">
    <property type="entry name" value="MACPF"/>
    <property type="match status" value="1"/>
</dbReference>
<name>A0A6P8RCW0_GEOSA</name>
<dbReference type="GeneID" id="117360372"/>
<dbReference type="GO" id="GO:0031640">
    <property type="term" value="P:killing of cells of another organism"/>
    <property type="evidence" value="ECO:0007669"/>
    <property type="project" value="UniProtKB-KW"/>
</dbReference>
<dbReference type="GO" id="GO:0051607">
    <property type="term" value="P:defense response to virus"/>
    <property type="evidence" value="ECO:0007669"/>
    <property type="project" value="TreeGrafter"/>
</dbReference>
<feature type="chain" id="PRO_5027620174" evidence="9">
    <location>
        <begin position="22"/>
        <end position="537"/>
    </location>
</feature>
<evidence type="ECO:0000256" key="7">
    <source>
        <dbReference type="ARBA" id="ARBA00023136"/>
    </source>
</evidence>
<evidence type="ECO:0000256" key="6">
    <source>
        <dbReference type="ARBA" id="ARBA00022852"/>
    </source>
</evidence>
<evidence type="ECO:0000259" key="10">
    <source>
        <dbReference type="PROSITE" id="PS50004"/>
    </source>
</evidence>
<feature type="domain" description="C2" evidence="10">
    <location>
        <begin position="393"/>
        <end position="507"/>
    </location>
</feature>
<dbReference type="Proteomes" id="UP000515159">
    <property type="component" value="Chromosome 5"/>
</dbReference>
<dbReference type="OrthoDB" id="1366754at2759"/>
<comment type="subcellular location">
    <subcellularLocation>
        <location evidence="1">Membrane</location>
    </subcellularLocation>
    <subcellularLocation>
        <location evidence="2">Secreted</location>
    </subcellularLocation>
</comment>
<evidence type="ECO:0000256" key="4">
    <source>
        <dbReference type="ARBA" id="ARBA00022525"/>
    </source>
</evidence>
<dbReference type="PANTHER" id="PTHR46096:SF3">
    <property type="entry name" value="PERFORIN-1"/>
    <property type="match status" value="1"/>
</dbReference>
<dbReference type="RefSeq" id="XP_033799963.1">
    <property type="nucleotide sequence ID" value="XM_033944072.1"/>
</dbReference>
<evidence type="ECO:0000256" key="8">
    <source>
        <dbReference type="ARBA" id="ARBA00023157"/>
    </source>
</evidence>
<accession>A0A6P8RCW0</accession>
<feature type="domain" description="MACPF" evidence="11">
    <location>
        <begin position="24"/>
        <end position="370"/>
    </location>
</feature>
<dbReference type="AlphaFoldDB" id="A0A6P8RCW0"/>
<gene>
    <name evidence="13" type="primary">LOC117360372</name>
</gene>
<dbReference type="InterPro" id="IPR052784">
    <property type="entry name" value="Perforin-1_pore-forming"/>
</dbReference>
<dbReference type="GO" id="GO:0005576">
    <property type="term" value="C:extracellular region"/>
    <property type="evidence" value="ECO:0007669"/>
    <property type="project" value="UniProtKB-SubCell"/>
</dbReference>
<keyword evidence="6" id="KW-0204">Cytolysis</keyword>
<proteinExistence type="inferred from homology"/>
<dbReference type="GO" id="GO:0001771">
    <property type="term" value="P:immunological synapse formation"/>
    <property type="evidence" value="ECO:0007669"/>
    <property type="project" value="TreeGrafter"/>
</dbReference>
<dbReference type="Pfam" id="PF00168">
    <property type="entry name" value="C2"/>
    <property type="match status" value="1"/>
</dbReference>
<dbReference type="InterPro" id="IPR020864">
    <property type="entry name" value="MACPF"/>
</dbReference>
<dbReference type="PROSITE" id="PS50004">
    <property type="entry name" value="C2"/>
    <property type="match status" value="1"/>
</dbReference>
<dbReference type="PANTHER" id="PTHR46096">
    <property type="entry name" value="PERFORIN-1"/>
    <property type="match status" value="1"/>
</dbReference>
<keyword evidence="12" id="KW-1185">Reference proteome</keyword>
<evidence type="ECO:0000256" key="2">
    <source>
        <dbReference type="ARBA" id="ARBA00004613"/>
    </source>
</evidence>
<dbReference type="GO" id="GO:0001913">
    <property type="term" value="P:T cell mediated cytotoxicity"/>
    <property type="evidence" value="ECO:0007669"/>
    <property type="project" value="TreeGrafter"/>
</dbReference>
<dbReference type="KEGG" id="gsh:117360372"/>
<dbReference type="SMART" id="SM00457">
    <property type="entry name" value="MACPF"/>
    <property type="match status" value="1"/>
</dbReference>
<comment type="similarity">
    <text evidence="3">Belongs to the complement C6/C7/C8/C9 family.</text>
</comment>
<organism evidence="12 13">
    <name type="scientific">Geotrypetes seraphini</name>
    <name type="common">Gaboon caecilian</name>
    <name type="synonym">Caecilia seraphini</name>
    <dbReference type="NCBI Taxonomy" id="260995"/>
    <lineage>
        <taxon>Eukaryota</taxon>
        <taxon>Metazoa</taxon>
        <taxon>Chordata</taxon>
        <taxon>Craniata</taxon>
        <taxon>Vertebrata</taxon>
        <taxon>Euteleostomi</taxon>
        <taxon>Amphibia</taxon>
        <taxon>Gymnophiona</taxon>
        <taxon>Geotrypetes</taxon>
    </lineage>
</organism>
<dbReference type="Gene3D" id="2.60.40.150">
    <property type="entry name" value="C2 domain"/>
    <property type="match status" value="1"/>
</dbReference>
<evidence type="ECO:0000256" key="3">
    <source>
        <dbReference type="ARBA" id="ARBA00009214"/>
    </source>
</evidence>
<dbReference type="GO" id="GO:0016020">
    <property type="term" value="C:membrane"/>
    <property type="evidence" value="ECO:0007669"/>
    <property type="project" value="UniProtKB-SubCell"/>
</dbReference>
<evidence type="ECO:0000259" key="11">
    <source>
        <dbReference type="PROSITE" id="PS51412"/>
    </source>
</evidence>
<dbReference type="PROSITE" id="PS51412">
    <property type="entry name" value="MACPF_2"/>
    <property type="match status" value="1"/>
</dbReference>
<keyword evidence="4" id="KW-0964">Secreted</keyword>
<dbReference type="InterPro" id="IPR020863">
    <property type="entry name" value="MACPF_CS"/>
</dbReference>
<reference evidence="13" key="1">
    <citation type="submission" date="2025-08" db="UniProtKB">
        <authorList>
            <consortium name="RefSeq"/>
        </authorList>
    </citation>
    <scope>IDENTIFICATION</scope>
</reference>
<dbReference type="SMART" id="SM00239">
    <property type="entry name" value="C2"/>
    <property type="match status" value="1"/>
</dbReference>
<dbReference type="PROSITE" id="PS00279">
    <property type="entry name" value="MACPF_1"/>
    <property type="match status" value="1"/>
</dbReference>
<dbReference type="GO" id="GO:0022829">
    <property type="term" value="F:wide pore channel activity"/>
    <property type="evidence" value="ECO:0007669"/>
    <property type="project" value="TreeGrafter"/>
</dbReference>
<dbReference type="SUPFAM" id="SSF49562">
    <property type="entry name" value="C2 domain (Calcium/lipid-binding domain, CaLB)"/>
    <property type="match status" value="1"/>
</dbReference>
<keyword evidence="7" id="KW-0472">Membrane</keyword>
<dbReference type="InterPro" id="IPR000008">
    <property type="entry name" value="C2_dom"/>
</dbReference>
<evidence type="ECO:0000256" key="1">
    <source>
        <dbReference type="ARBA" id="ARBA00004370"/>
    </source>
</evidence>
<keyword evidence="8" id="KW-1015">Disulfide bond</keyword>